<keyword evidence="1" id="KW-1133">Transmembrane helix</keyword>
<evidence type="ECO:0000313" key="3">
    <source>
        <dbReference type="Proteomes" id="UP000886796"/>
    </source>
</evidence>
<accession>A0A9D1CLP8</accession>
<name>A0A9D1CLP8_9FIRM</name>
<evidence type="ECO:0000256" key="1">
    <source>
        <dbReference type="SAM" id="Phobius"/>
    </source>
</evidence>
<dbReference type="EMBL" id="DVFK01000043">
    <property type="protein sequence ID" value="HIQ67477.1"/>
    <property type="molecule type" value="Genomic_DNA"/>
</dbReference>
<keyword evidence="1" id="KW-0472">Membrane</keyword>
<evidence type="ECO:0000313" key="2">
    <source>
        <dbReference type="EMBL" id="HIQ67477.1"/>
    </source>
</evidence>
<dbReference type="AlphaFoldDB" id="A0A9D1CLP8"/>
<protein>
    <recommendedName>
        <fullName evidence="4">AtpZ/AtpI family protein</fullName>
    </recommendedName>
</protein>
<evidence type="ECO:0008006" key="4">
    <source>
        <dbReference type="Google" id="ProtNLM"/>
    </source>
</evidence>
<keyword evidence="1" id="KW-0812">Transmembrane</keyword>
<gene>
    <name evidence="2" type="ORF">IAB74_03080</name>
</gene>
<reference evidence="2" key="1">
    <citation type="submission" date="2020-10" db="EMBL/GenBank/DDBJ databases">
        <authorList>
            <person name="Gilroy R."/>
        </authorList>
    </citation>
    <scope>NUCLEOTIDE SEQUENCE</scope>
    <source>
        <strain evidence="2">13361</strain>
    </source>
</reference>
<comment type="caution">
    <text evidence="2">The sequence shown here is derived from an EMBL/GenBank/DDBJ whole genome shotgun (WGS) entry which is preliminary data.</text>
</comment>
<organism evidence="2 3">
    <name type="scientific">Candidatus Faecousia excrementigallinarum</name>
    <dbReference type="NCBI Taxonomy" id="2840806"/>
    <lineage>
        <taxon>Bacteria</taxon>
        <taxon>Bacillati</taxon>
        <taxon>Bacillota</taxon>
        <taxon>Clostridia</taxon>
        <taxon>Eubacteriales</taxon>
        <taxon>Oscillospiraceae</taxon>
        <taxon>Faecousia</taxon>
    </lineage>
</organism>
<feature type="transmembrane region" description="Helical" evidence="1">
    <location>
        <begin position="7"/>
        <end position="31"/>
    </location>
</feature>
<proteinExistence type="predicted"/>
<feature type="transmembrane region" description="Helical" evidence="1">
    <location>
        <begin position="37"/>
        <end position="57"/>
    </location>
</feature>
<reference evidence="2" key="2">
    <citation type="journal article" date="2021" name="PeerJ">
        <title>Extensive microbial diversity within the chicken gut microbiome revealed by metagenomics and culture.</title>
        <authorList>
            <person name="Gilroy R."/>
            <person name="Ravi A."/>
            <person name="Getino M."/>
            <person name="Pursley I."/>
            <person name="Horton D.L."/>
            <person name="Alikhan N.F."/>
            <person name="Baker D."/>
            <person name="Gharbi K."/>
            <person name="Hall N."/>
            <person name="Watson M."/>
            <person name="Adriaenssens E.M."/>
            <person name="Foster-Nyarko E."/>
            <person name="Jarju S."/>
            <person name="Secka A."/>
            <person name="Antonio M."/>
            <person name="Oren A."/>
            <person name="Chaudhuri R.R."/>
            <person name="La Ragione R."/>
            <person name="Hildebrand F."/>
            <person name="Pallen M.J."/>
        </authorList>
    </citation>
    <scope>NUCLEOTIDE SEQUENCE</scope>
    <source>
        <strain evidence="2">13361</strain>
    </source>
</reference>
<dbReference type="Proteomes" id="UP000886796">
    <property type="component" value="Unassembled WGS sequence"/>
</dbReference>
<sequence length="85" mass="9322">MKNISLLLWLTQLGLSVAVPLGGFILLGLWLHNSCGWGSWTVWTGIILGAYCAIEGFHSSLKNLQRMAGGDKPEQEPPVSFNDHE</sequence>